<dbReference type="STRING" id="984486.A0A1E3QP85"/>
<protein>
    <recommendedName>
        <fullName evidence="8">Major facilitator superfamily (MFS) profile domain-containing protein</fullName>
    </recommendedName>
</protein>
<comment type="subcellular location">
    <subcellularLocation>
        <location evidence="1">Membrane</location>
        <topology evidence="1">Multi-pass membrane protein</topology>
    </subcellularLocation>
</comment>
<evidence type="ECO:0008006" key="8">
    <source>
        <dbReference type="Google" id="ProtNLM"/>
    </source>
</evidence>
<feature type="transmembrane region" description="Helical" evidence="5">
    <location>
        <begin position="343"/>
        <end position="362"/>
    </location>
</feature>
<dbReference type="InterPro" id="IPR036259">
    <property type="entry name" value="MFS_trans_sf"/>
</dbReference>
<gene>
    <name evidence="6" type="ORF">BABINDRAFT_176412</name>
</gene>
<dbReference type="SUPFAM" id="SSF103473">
    <property type="entry name" value="MFS general substrate transporter"/>
    <property type="match status" value="1"/>
</dbReference>
<dbReference type="Gene3D" id="1.20.1250.20">
    <property type="entry name" value="MFS general substrate transporter like domains"/>
    <property type="match status" value="2"/>
</dbReference>
<evidence type="ECO:0000256" key="3">
    <source>
        <dbReference type="ARBA" id="ARBA00022989"/>
    </source>
</evidence>
<dbReference type="InterPro" id="IPR005829">
    <property type="entry name" value="Sugar_transporter_CS"/>
</dbReference>
<accession>A0A1E3QP85</accession>
<dbReference type="Pfam" id="PF07690">
    <property type="entry name" value="MFS_1"/>
    <property type="match status" value="1"/>
</dbReference>
<keyword evidence="4 5" id="KW-0472">Membrane</keyword>
<dbReference type="PROSITE" id="PS00216">
    <property type="entry name" value="SUGAR_TRANSPORT_1"/>
    <property type="match status" value="1"/>
</dbReference>
<feature type="transmembrane region" description="Helical" evidence="5">
    <location>
        <begin position="400"/>
        <end position="424"/>
    </location>
</feature>
<feature type="transmembrane region" description="Helical" evidence="5">
    <location>
        <begin position="302"/>
        <end position="322"/>
    </location>
</feature>
<name>A0A1E3QP85_9ASCO</name>
<keyword evidence="3 5" id="KW-1133">Transmembrane helix</keyword>
<dbReference type="PANTHER" id="PTHR23502">
    <property type="entry name" value="MAJOR FACILITATOR SUPERFAMILY"/>
    <property type="match status" value="1"/>
</dbReference>
<proteinExistence type="predicted"/>
<evidence type="ECO:0000256" key="5">
    <source>
        <dbReference type="SAM" id="Phobius"/>
    </source>
</evidence>
<feature type="transmembrane region" description="Helical" evidence="5">
    <location>
        <begin position="368"/>
        <end position="388"/>
    </location>
</feature>
<dbReference type="InterPro" id="IPR011701">
    <property type="entry name" value="MFS"/>
</dbReference>
<dbReference type="PANTHER" id="PTHR23502:SF60">
    <property type="entry name" value="MAJOR FACILITATOR SUPERFAMILY (MFS) PROFILE DOMAIN-CONTAINING PROTEIN-RELATED"/>
    <property type="match status" value="1"/>
</dbReference>
<evidence type="ECO:0000256" key="2">
    <source>
        <dbReference type="ARBA" id="ARBA00022692"/>
    </source>
</evidence>
<dbReference type="GO" id="GO:0022857">
    <property type="term" value="F:transmembrane transporter activity"/>
    <property type="evidence" value="ECO:0007669"/>
    <property type="project" value="InterPro"/>
</dbReference>
<organism evidence="6 7">
    <name type="scientific">Babjeviella inositovora NRRL Y-12698</name>
    <dbReference type="NCBI Taxonomy" id="984486"/>
    <lineage>
        <taxon>Eukaryota</taxon>
        <taxon>Fungi</taxon>
        <taxon>Dikarya</taxon>
        <taxon>Ascomycota</taxon>
        <taxon>Saccharomycotina</taxon>
        <taxon>Pichiomycetes</taxon>
        <taxon>Serinales incertae sedis</taxon>
        <taxon>Babjeviella</taxon>
    </lineage>
</organism>
<dbReference type="EMBL" id="KV454432">
    <property type="protein sequence ID" value="ODQ79519.1"/>
    <property type="molecule type" value="Genomic_DNA"/>
</dbReference>
<feature type="transmembrane region" description="Helical" evidence="5">
    <location>
        <begin position="263"/>
        <end position="282"/>
    </location>
</feature>
<keyword evidence="2 5" id="KW-0812">Transmembrane</keyword>
<evidence type="ECO:0000313" key="7">
    <source>
        <dbReference type="Proteomes" id="UP000094336"/>
    </source>
</evidence>
<feature type="transmembrane region" description="Helical" evidence="5">
    <location>
        <begin position="137"/>
        <end position="165"/>
    </location>
</feature>
<keyword evidence="7" id="KW-1185">Reference proteome</keyword>
<dbReference type="Proteomes" id="UP000094336">
    <property type="component" value="Unassembled WGS sequence"/>
</dbReference>
<feature type="transmembrane region" description="Helical" evidence="5">
    <location>
        <begin position="207"/>
        <end position="225"/>
    </location>
</feature>
<evidence type="ECO:0000256" key="4">
    <source>
        <dbReference type="ARBA" id="ARBA00023136"/>
    </source>
</evidence>
<evidence type="ECO:0000256" key="1">
    <source>
        <dbReference type="ARBA" id="ARBA00004141"/>
    </source>
</evidence>
<sequence length="502" mass="56668">MTNSHITELHASDKERYSFEVNTPPSTLSRYSSVTSTLASNSLNTDYSRLTKAEKWIKRIKTRSSMIIELQRQASEIVNTEDTDSEKLFEREGGEEYMDDVIGRGSTDFSSMDSELVTWDGPDDPEHPRNWAARRKWIATVVVSSYTFVSPYSSSVISLGVSFIAEDFHIESAFTKALLVSIFVLAWAIGPMVLAPLSEMYGRRVMLNYSILVLLAFNFGCAFAQNTTQMLVFRFLAADGETVAGRFYVNLSRPIKLLLFHPMVYGLGSFMAFVYGILYLTVVTVPNVWSDVYGFDKGTSGLLFLPLALGYLMGISFWTWACDKYYSRCVVRNGGVSKPEFRLPMLVCSGGIIPLGLLWFGWSTEKHLHWIIPSIGLWLFGFGLIAAFQTIQSYLIHMNPLFAASSLGAASLFRSLFGFGFPLFANQMFARLNYGWGNTLCAIVALALGVPFPLFVVVYGEQMRLWANRRFEQDIATRRERNLQRLQALNEKEAQFVNQEKQ</sequence>
<dbReference type="RefSeq" id="XP_018984847.1">
    <property type="nucleotide sequence ID" value="XM_019131015.1"/>
</dbReference>
<feature type="transmembrane region" description="Helical" evidence="5">
    <location>
        <begin position="436"/>
        <end position="460"/>
    </location>
</feature>
<dbReference type="GeneID" id="30148868"/>
<dbReference type="AlphaFoldDB" id="A0A1E3QP85"/>
<reference evidence="7" key="1">
    <citation type="submission" date="2016-05" db="EMBL/GenBank/DDBJ databases">
        <title>Comparative genomics of biotechnologically important yeasts.</title>
        <authorList>
            <consortium name="DOE Joint Genome Institute"/>
            <person name="Riley R."/>
            <person name="Haridas S."/>
            <person name="Wolfe K.H."/>
            <person name="Lopes M.R."/>
            <person name="Hittinger C.T."/>
            <person name="Goker M."/>
            <person name="Salamov A."/>
            <person name="Wisecaver J."/>
            <person name="Long T.M."/>
            <person name="Aerts A.L."/>
            <person name="Barry K."/>
            <person name="Choi C."/>
            <person name="Clum A."/>
            <person name="Coughlan A.Y."/>
            <person name="Deshpande S."/>
            <person name="Douglass A.P."/>
            <person name="Hanson S.J."/>
            <person name="Klenk H.-P."/>
            <person name="Labutti K."/>
            <person name="Lapidus A."/>
            <person name="Lindquist E."/>
            <person name="Lipzen A."/>
            <person name="Meier-Kolthoff J.P."/>
            <person name="Ohm R.A."/>
            <person name="Otillar R.P."/>
            <person name="Pangilinan J."/>
            <person name="Peng Y."/>
            <person name="Rokas A."/>
            <person name="Rosa C.A."/>
            <person name="Scheuner C."/>
            <person name="Sibirny A.A."/>
            <person name="Slot J.C."/>
            <person name="Stielow J.B."/>
            <person name="Sun H."/>
            <person name="Kurtzman C.P."/>
            <person name="Blackwell M."/>
            <person name="Grigoriev I.V."/>
            <person name="Jeffries T.W."/>
        </authorList>
    </citation>
    <scope>NUCLEOTIDE SEQUENCE [LARGE SCALE GENOMIC DNA]</scope>
    <source>
        <strain evidence="7">NRRL Y-12698</strain>
    </source>
</reference>
<dbReference type="OrthoDB" id="3936150at2759"/>
<dbReference type="GO" id="GO:0016020">
    <property type="term" value="C:membrane"/>
    <property type="evidence" value="ECO:0007669"/>
    <property type="project" value="UniProtKB-SubCell"/>
</dbReference>
<feature type="transmembrane region" description="Helical" evidence="5">
    <location>
        <begin position="177"/>
        <end position="195"/>
    </location>
</feature>
<evidence type="ECO:0000313" key="6">
    <source>
        <dbReference type="EMBL" id="ODQ79519.1"/>
    </source>
</evidence>